<keyword evidence="3" id="KW-1185">Reference proteome</keyword>
<dbReference type="AlphaFoldDB" id="A0A165XJK4"/>
<sequence>MAIQPVSDLVLDVINQADPSEVSAATRALRAPAVVSSDLPVSGPSWASKGFARFMADADNVSAVVSAKGQEGAESLTAASNRYTQSIQTDDLGEKLESAVLQTFVKSMLPKEMDTAYGGGTAGKMWKGLMAEQLANQLAKTGKIGLAEMLMPDTIRPTFPKEEA</sequence>
<organism evidence="2 3">
    <name type="scientific">Pseudovibrio axinellae</name>
    <dbReference type="NCBI Taxonomy" id="989403"/>
    <lineage>
        <taxon>Bacteria</taxon>
        <taxon>Pseudomonadati</taxon>
        <taxon>Pseudomonadota</taxon>
        <taxon>Alphaproteobacteria</taxon>
        <taxon>Hyphomicrobiales</taxon>
        <taxon>Stappiaceae</taxon>
        <taxon>Pseudovibrio</taxon>
    </lineage>
</organism>
<dbReference type="EMBL" id="LMCB01000029">
    <property type="protein sequence ID" value="KZL17768.1"/>
    <property type="molecule type" value="Genomic_DNA"/>
</dbReference>
<name>A0A165XJK4_9HYPH</name>
<evidence type="ECO:0000313" key="3">
    <source>
        <dbReference type="Proteomes" id="UP000076577"/>
    </source>
</evidence>
<evidence type="ECO:0000313" key="2">
    <source>
        <dbReference type="EMBL" id="KZL17768.1"/>
    </source>
</evidence>
<proteinExistence type="predicted"/>
<protein>
    <submittedName>
        <fullName evidence="2">Rod binding protein</fullName>
    </submittedName>
</protein>
<dbReference type="STRING" id="989403.SAMN05421798_101265"/>
<dbReference type="Proteomes" id="UP000076577">
    <property type="component" value="Unassembled WGS sequence"/>
</dbReference>
<dbReference type="InterPro" id="IPR019301">
    <property type="entry name" value="Flagellar_prot_FlgJ_N"/>
</dbReference>
<gene>
    <name evidence="2" type="ORF">PsAD2_02885</name>
</gene>
<feature type="domain" description="Flagellar protein FlgJ N-terminal" evidence="1">
    <location>
        <begin position="106"/>
        <end position="151"/>
    </location>
</feature>
<dbReference type="Pfam" id="PF10135">
    <property type="entry name" value="Rod-binding"/>
    <property type="match status" value="1"/>
</dbReference>
<dbReference type="OrthoDB" id="7889190at2"/>
<dbReference type="RefSeq" id="WP_068007101.1">
    <property type="nucleotide sequence ID" value="NZ_FOFM01000001.1"/>
</dbReference>
<comment type="caution">
    <text evidence="2">The sequence shown here is derived from an EMBL/GenBank/DDBJ whole genome shotgun (WGS) entry which is preliminary data.</text>
</comment>
<accession>A0A165XJK4</accession>
<evidence type="ECO:0000259" key="1">
    <source>
        <dbReference type="Pfam" id="PF10135"/>
    </source>
</evidence>
<dbReference type="PATRIC" id="fig|989403.3.peg.3095"/>
<reference evidence="2 3" key="1">
    <citation type="journal article" date="2016" name="Front. Microbiol.">
        <title>Comparative Genomic Analysis Reveals a Diverse Repertoire of Genes Involved in Prokaryote-Eukaryote Interactions within the Pseudovibrio Genus.</title>
        <authorList>
            <person name="Romano S."/>
            <person name="Fernandez-Guerra A."/>
            <person name="Reen F.J."/>
            <person name="Glockner F.O."/>
            <person name="Crowley S.P."/>
            <person name="O'Sullivan O."/>
            <person name="Cotter P.D."/>
            <person name="Adams C."/>
            <person name="Dobson A.D."/>
            <person name="O'Gara F."/>
        </authorList>
    </citation>
    <scope>NUCLEOTIDE SEQUENCE [LARGE SCALE GENOMIC DNA]</scope>
    <source>
        <strain evidence="2 3">Ad2</strain>
    </source>
</reference>